<protein>
    <submittedName>
        <fullName evidence="2">Uncharacterized protein</fullName>
    </submittedName>
</protein>
<organism evidence="2 3">
    <name type="scientific">Sulfitobacter aestuarii</name>
    <dbReference type="NCBI Taxonomy" id="2161676"/>
    <lineage>
        <taxon>Bacteria</taxon>
        <taxon>Pseudomonadati</taxon>
        <taxon>Pseudomonadota</taxon>
        <taxon>Alphaproteobacteria</taxon>
        <taxon>Rhodobacterales</taxon>
        <taxon>Roseobacteraceae</taxon>
        <taxon>Sulfitobacter</taxon>
    </lineage>
</organism>
<evidence type="ECO:0000256" key="1">
    <source>
        <dbReference type="SAM" id="Coils"/>
    </source>
</evidence>
<accession>A0ABW5U745</accession>
<sequence length="59" mass="6731">MSDLALPGAVDRAERQIEELTAQNRQLIAQVEALRTRLQEYREEITTLTRLLEQSDGSC</sequence>
<dbReference type="Proteomes" id="UP001597474">
    <property type="component" value="Unassembled WGS sequence"/>
</dbReference>
<dbReference type="EMBL" id="JBHUMP010000046">
    <property type="protein sequence ID" value="MFD2741709.1"/>
    <property type="molecule type" value="Genomic_DNA"/>
</dbReference>
<dbReference type="Gene3D" id="1.20.5.170">
    <property type="match status" value="1"/>
</dbReference>
<reference evidence="3" key="1">
    <citation type="journal article" date="2019" name="Int. J. Syst. Evol. Microbiol.">
        <title>The Global Catalogue of Microorganisms (GCM) 10K type strain sequencing project: providing services to taxonomists for standard genome sequencing and annotation.</title>
        <authorList>
            <consortium name="The Broad Institute Genomics Platform"/>
            <consortium name="The Broad Institute Genome Sequencing Center for Infectious Disease"/>
            <person name="Wu L."/>
            <person name="Ma J."/>
        </authorList>
    </citation>
    <scope>NUCLEOTIDE SEQUENCE [LARGE SCALE GENOMIC DNA]</scope>
    <source>
        <strain evidence="3">TISTR 2562</strain>
    </source>
</reference>
<proteinExistence type="predicted"/>
<gene>
    <name evidence="2" type="ORF">ACFSUD_19310</name>
</gene>
<keyword evidence="1" id="KW-0175">Coiled coil</keyword>
<name>A0ABW5U745_9RHOB</name>
<feature type="coiled-coil region" evidence="1">
    <location>
        <begin position="10"/>
        <end position="51"/>
    </location>
</feature>
<dbReference type="RefSeq" id="WP_386376136.1">
    <property type="nucleotide sequence ID" value="NZ_JBHUMP010000046.1"/>
</dbReference>
<keyword evidence="3" id="KW-1185">Reference proteome</keyword>
<evidence type="ECO:0000313" key="3">
    <source>
        <dbReference type="Proteomes" id="UP001597474"/>
    </source>
</evidence>
<evidence type="ECO:0000313" key="2">
    <source>
        <dbReference type="EMBL" id="MFD2741709.1"/>
    </source>
</evidence>
<dbReference type="SUPFAM" id="SSF90257">
    <property type="entry name" value="Myosin rod fragments"/>
    <property type="match status" value="1"/>
</dbReference>
<comment type="caution">
    <text evidence="2">The sequence shown here is derived from an EMBL/GenBank/DDBJ whole genome shotgun (WGS) entry which is preliminary data.</text>
</comment>